<sequence length="314" mass="36758">MIKRVEKNCKIPEIYDEFQKHNQVKNLSEQTIKFYYWNLKPFFDYLSSAKINSISEISKDTVNDFILEQKQKYDNSISINTHIRAVRAFLYYAMENNYLPSFKIQLIKQPEKVMETYSDDDIKKLIIKPNIKSCSFVEYRDWALVNYFLETGNRLRSVINIKVSDIHITERKVILHITKNREEIETPLTKTLLSILPPYIRTWGLSNDSYLFPSVTGEQLTENAAKHTIAKYNVKHGVSITSIHAFRHTFARNYIVTGGSSFKLQSLLGHKNIEMTKHYVHLFGEDLAKDIDQHSILERIKPTSNRLSKSKRCL</sequence>
<comment type="function">
    <text evidence="1">Site-specific tyrosine recombinase, which acts by catalyzing the cutting and rejoining of the recombining DNA molecules.</text>
</comment>
<dbReference type="Gene3D" id="1.10.150.130">
    <property type="match status" value="1"/>
</dbReference>
<feature type="domain" description="Core-binding (CB)" evidence="8">
    <location>
        <begin position="9"/>
        <end position="94"/>
    </location>
</feature>
<dbReference type="GO" id="GO:0015074">
    <property type="term" value="P:DNA integration"/>
    <property type="evidence" value="ECO:0007669"/>
    <property type="project" value="UniProtKB-KW"/>
</dbReference>
<dbReference type="InterPro" id="IPR011010">
    <property type="entry name" value="DNA_brk_join_enz"/>
</dbReference>
<comment type="caution">
    <text evidence="9">The sequence shown here is derived from an EMBL/GenBank/DDBJ whole genome shotgun (WGS) entry which is preliminary data.</text>
</comment>
<dbReference type="InterPro" id="IPR010998">
    <property type="entry name" value="Integrase_recombinase_N"/>
</dbReference>
<dbReference type="AlphaFoldDB" id="A0A6N8HXM7"/>
<evidence type="ECO:0000259" key="7">
    <source>
        <dbReference type="PROSITE" id="PS51898"/>
    </source>
</evidence>
<name>A0A6N8HXM7_9FIRM</name>
<dbReference type="PANTHER" id="PTHR30349:SF89">
    <property type="entry name" value="INTEGRASE_RECOMBINASE"/>
    <property type="match status" value="1"/>
</dbReference>
<dbReference type="Gene3D" id="1.10.443.10">
    <property type="entry name" value="Intergrase catalytic core"/>
    <property type="match status" value="1"/>
</dbReference>
<keyword evidence="4 6" id="KW-0238">DNA-binding</keyword>
<evidence type="ECO:0000256" key="1">
    <source>
        <dbReference type="ARBA" id="ARBA00003283"/>
    </source>
</evidence>
<keyword evidence="5" id="KW-0233">DNA recombination</keyword>
<evidence type="ECO:0000313" key="10">
    <source>
        <dbReference type="Proteomes" id="UP000469440"/>
    </source>
</evidence>
<dbReference type="PANTHER" id="PTHR30349">
    <property type="entry name" value="PHAGE INTEGRASE-RELATED"/>
    <property type="match status" value="1"/>
</dbReference>
<evidence type="ECO:0000256" key="5">
    <source>
        <dbReference type="ARBA" id="ARBA00023172"/>
    </source>
</evidence>
<evidence type="ECO:0000256" key="4">
    <source>
        <dbReference type="ARBA" id="ARBA00023125"/>
    </source>
</evidence>
<gene>
    <name evidence="9" type="primary">xerD_1</name>
    <name evidence="9" type="ORF">CAFE_10380</name>
</gene>
<dbReference type="PROSITE" id="PS51898">
    <property type="entry name" value="TYR_RECOMBINASE"/>
    <property type="match status" value="1"/>
</dbReference>
<dbReference type="GO" id="GO:0006310">
    <property type="term" value="P:DNA recombination"/>
    <property type="evidence" value="ECO:0007669"/>
    <property type="project" value="UniProtKB-KW"/>
</dbReference>
<dbReference type="InterPro" id="IPR044068">
    <property type="entry name" value="CB"/>
</dbReference>
<dbReference type="SUPFAM" id="SSF56349">
    <property type="entry name" value="DNA breaking-rejoining enzymes"/>
    <property type="match status" value="1"/>
</dbReference>
<dbReference type="Pfam" id="PF00589">
    <property type="entry name" value="Phage_integrase"/>
    <property type="match status" value="1"/>
</dbReference>
<comment type="similarity">
    <text evidence="2">Belongs to the 'phage' integrase family.</text>
</comment>
<dbReference type="Proteomes" id="UP000469440">
    <property type="component" value="Unassembled WGS sequence"/>
</dbReference>
<evidence type="ECO:0000256" key="6">
    <source>
        <dbReference type="PROSITE-ProRule" id="PRU01248"/>
    </source>
</evidence>
<dbReference type="InterPro" id="IPR002104">
    <property type="entry name" value="Integrase_catalytic"/>
</dbReference>
<dbReference type="OrthoDB" id="107900at2"/>
<keyword evidence="3" id="KW-0229">DNA integration</keyword>
<evidence type="ECO:0000256" key="3">
    <source>
        <dbReference type="ARBA" id="ARBA00022908"/>
    </source>
</evidence>
<evidence type="ECO:0000313" key="9">
    <source>
        <dbReference type="EMBL" id="MVB10355.1"/>
    </source>
</evidence>
<feature type="domain" description="Tyr recombinase" evidence="7">
    <location>
        <begin position="112"/>
        <end position="292"/>
    </location>
</feature>
<protein>
    <submittedName>
        <fullName evidence="9">Tyrosine recombinase XerD</fullName>
    </submittedName>
</protein>
<evidence type="ECO:0000256" key="2">
    <source>
        <dbReference type="ARBA" id="ARBA00008857"/>
    </source>
</evidence>
<evidence type="ECO:0000259" key="8">
    <source>
        <dbReference type="PROSITE" id="PS51900"/>
    </source>
</evidence>
<proteinExistence type="inferred from homology"/>
<dbReference type="InterPro" id="IPR050090">
    <property type="entry name" value="Tyrosine_recombinase_XerCD"/>
</dbReference>
<accession>A0A6N8HXM7</accession>
<dbReference type="GO" id="GO:0003677">
    <property type="term" value="F:DNA binding"/>
    <property type="evidence" value="ECO:0007669"/>
    <property type="project" value="UniProtKB-UniRule"/>
</dbReference>
<reference evidence="9 10" key="1">
    <citation type="submission" date="2019-09" db="EMBL/GenBank/DDBJ databases">
        <title>Genome sequence of Clostridium sp. EA1.</title>
        <authorList>
            <person name="Poehlein A."/>
            <person name="Bengelsdorf F.R."/>
            <person name="Daniel R."/>
        </authorList>
    </citation>
    <scope>NUCLEOTIDE SEQUENCE [LARGE SCALE GENOMIC DNA]</scope>
    <source>
        <strain evidence="9 10">EA1</strain>
    </source>
</reference>
<dbReference type="Pfam" id="PF02899">
    <property type="entry name" value="Phage_int_SAM_1"/>
    <property type="match status" value="1"/>
</dbReference>
<dbReference type="EMBL" id="VWXL01000027">
    <property type="protein sequence ID" value="MVB10355.1"/>
    <property type="molecule type" value="Genomic_DNA"/>
</dbReference>
<keyword evidence="10" id="KW-1185">Reference proteome</keyword>
<dbReference type="InterPro" id="IPR004107">
    <property type="entry name" value="Integrase_SAM-like_N"/>
</dbReference>
<dbReference type="RefSeq" id="WP_156990013.1">
    <property type="nucleotide sequence ID" value="NZ_VWXL01000027.1"/>
</dbReference>
<dbReference type="PROSITE" id="PS51900">
    <property type="entry name" value="CB"/>
    <property type="match status" value="1"/>
</dbReference>
<dbReference type="InterPro" id="IPR013762">
    <property type="entry name" value="Integrase-like_cat_sf"/>
</dbReference>
<organism evidence="9 10">
    <name type="scientific">Caproicibacter fermentans</name>
    <dbReference type="NCBI Taxonomy" id="2576756"/>
    <lineage>
        <taxon>Bacteria</taxon>
        <taxon>Bacillati</taxon>
        <taxon>Bacillota</taxon>
        <taxon>Clostridia</taxon>
        <taxon>Eubacteriales</taxon>
        <taxon>Acutalibacteraceae</taxon>
        <taxon>Caproicibacter</taxon>
    </lineage>
</organism>